<evidence type="ECO:0000313" key="3">
    <source>
        <dbReference type="Proteomes" id="UP000275865"/>
    </source>
</evidence>
<name>A0A3A9YAW5_9ACTN</name>
<evidence type="ECO:0000256" key="1">
    <source>
        <dbReference type="SAM" id="SignalP"/>
    </source>
</evidence>
<evidence type="ECO:0008006" key="4">
    <source>
        <dbReference type="Google" id="ProtNLM"/>
    </source>
</evidence>
<accession>A0A3A9YAW5</accession>
<keyword evidence="1" id="KW-0732">Signal</keyword>
<reference evidence="2 3" key="1">
    <citation type="submission" date="2018-09" db="EMBL/GenBank/DDBJ databases">
        <title>Micromonospora sp. nov. MS1-9, isolated from a root of Musa sp.</title>
        <authorList>
            <person name="Kuncharoen N."/>
            <person name="Kudo T."/>
            <person name="Ohkuma M."/>
            <person name="Yuki M."/>
            <person name="Tanasupawat S."/>
        </authorList>
    </citation>
    <scope>NUCLEOTIDE SEQUENCE [LARGE SCALE GENOMIC DNA]</scope>
    <source>
        <strain evidence="2 3">MS1-9</strain>
    </source>
</reference>
<dbReference type="RefSeq" id="WP_120690337.1">
    <property type="nucleotide sequence ID" value="NZ_RAZT01000013.1"/>
</dbReference>
<protein>
    <recommendedName>
        <fullName evidence="4">SH3 domain-containing protein</fullName>
    </recommendedName>
</protein>
<organism evidence="2 3">
    <name type="scientific">Micromonospora musae</name>
    <dbReference type="NCBI Taxonomy" id="1894970"/>
    <lineage>
        <taxon>Bacteria</taxon>
        <taxon>Bacillati</taxon>
        <taxon>Actinomycetota</taxon>
        <taxon>Actinomycetes</taxon>
        <taxon>Micromonosporales</taxon>
        <taxon>Micromonosporaceae</taxon>
        <taxon>Micromonospora</taxon>
    </lineage>
</organism>
<feature type="chain" id="PRO_5017295059" description="SH3 domain-containing protein" evidence="1">
    <location>
        <begin position="34"/>
        <end position="415"/>
    </location>
</feature>
<evidence type="ECO:0000313" key="2">
    <source>
        <dbReference type="EMBL" id="RKN28866.1"/>
    </source>
</evidence>
<dbReference type="AlphaFoldDB" id="A0A3A9YAW5"/>
<gene>
    <name evidence="2" type="ORF">D7044_24725</name>
</gene>
<comment type="caution">
    <text evidence="2">The sequence shown here is derived from an EMBL/GenBank/DDBJ whole genome shotgun (WGS) entry which is preliminary data.</text>
</comment>
<sequence>MRHRHRRTRFAVVASLTVLLTAALLPAAGPVPAAPPLVTAFAAAAPGDAERWSVDLSVVGGDDVNVRRTPAGLRLRDPRSGVARSTRPTAEGMLLGAPHNLARPATRVHAEVTAAVPPGATVETQVRGWRTVGGWTEWRATTAVFDQPVTRVQPRLVLTARDARAVATIRGVRLTADARAAVTAASPGRTYRVFATRIGLVGEVTANGRTIQPRDHFVALPSRRGLAPNNTGDYTVRVCTTSGSRCTYAPVWDVGPWNTRDDYWNPSAVRENWKDLPQGRPQAQAAYQNGYNGGRDQFGRVVLNPAGIDLADGTFWDGLLLTTNVFVDVAYLWTGSGPHGVVGDGPLNIRAGASTTYASRGLAARYANVPIQCYVTGQTVAGPFRTTNRWNRLATGQYVSHGYISAVYGGTVPRC</sequence>
<proteinExistence type="predicted"/>
<dbReference type="Proteomes" id="UP000275865">
    <property type="component" value="Unassembled WGS sequence"/>
</dbReference>
<feature type="signal peptide" evidence="1">
    <location>
        <begin position="1"/>
        <end position="33"/>
    </location>
</feature>
<dbReference type="EMBL" id="RAZT01000013">
    <property type="protein sequence ID" value="RKN28866.1"/>
    <property type="molecule type" value="Genomic_DNA"/>
</dbReference>